<dbReference type="EMBL" id="CMVM020000610">
    <property type="status" value="NOT_ANNOTATED_CDS"/>
    <property type="molecule type" value="Genomic_DNA"/>
</dbReference>
<reference evidence="2" key="1">
    <citation type="submission" date="2013-10" db="EMBL/GenBank/DDBJ databases">
        <title>Genome sequencing of Onchocerca volvulus.</title>
        <authorList>
            <person name="Cotton J."/>
            <person name="Tsai J."/>
            <person name="Stanley E."/>
            <person name="Tracey A."/>
            <person name="Holroyd N."/>
            <person name="Lustigman S."/>
            <person name="Berriman M."/>
        </authorList>
    </citation>
    <scope>NUCLEOTIDE SEQUENCE</scope>
</reference>
<dbReference type="AlphaFoldDB" id="A0A8R1TN08"/>
<dbReference type="EnsemblMetazoa" id="OVOC12685.1">
    <property type="protein sequence ID" value="OVOC12685.1"/>
    <property type="gene ID" value="WBGene00249494"/>
</dbReference>
<sequence length="120" mass="13778">MAIVIIGDQFEPQDIVLHRRNDQLIKLQKLIDVLMPLEWQKIGLIHAQILINDKFTSNKIDDVICAEIPNADVDKEVVTEYDTWTLRKDGYPLYRRSAEDGGKLATIRMCNGDIAVDNRK</sequence>
<organism evidence="1 2">
    <name type="scientific">Onchocerca volvulus</name>
    <dbReference type="NCBI Taxonomy" id="6282"/>
    <lineage>
        <taxon>Eukaryota</taxon>
        <taxon>Metazoa</taxon>
        <taxon>Ecdysozoa</taxon>
        <taxon>Nematoda</taxon>
        <taxon>Chromadorea</taxon>
        <taxon>Rhabditida</taxon>
        <taxon>Spirurina</taxon>
        <taxon>Spiruromorpha</taxon>
        <taxon>Filarioidea</taxon>
        <taxon>Onchocercidae</taxon>
        <taxon>Onchocerca</taxon>
    </lineage>
</organism>
<reference evidence="1" key="2">
    <citation type="submission" date="2022-06" db="UniProtKB">
        <authorList>
            <consortium name="EnsemblMetazoa"/>
        </authorList>
    </citation>
    <scope>IDENTIFICATION</scope>
</reference>
<protein>
    <submittedName>
        <fullName evidence="1">Uncharacterized protein</fullName>
    </submittedName>
</protein>
<evidence type="ECO:0000313" key="1">
    <source>
        <dbReference type="EnsemblMetazoa" id="OVOC12685.1"/>
    </source>
</evidence>
<accession>A0A8R1TN08</accession>
<evidence type="ECO:0000313" key="2">
    <source>
        <dbReference type="Proteomes" id="UP000024404"/>
    </source>
</evidence>
<name>A0A8R1TN08_ONCVO</name>
<proteinExistence type="predicted"/>
<dbReference type="Proteomes" id="UP000024404">
    <property type="component" value="Unassembled WGS sequence"/>
</dbReference>
<keyword evidence="2" id="KW-1185">Reference proteome</keyword>